<dbReference type="GO" id="GO:0016787">
    <property type="term" value="F:hydrolase activity"/>
    <property type="evidence" value="ECO:0007669"/>
    <property type="project" value="UniProtKB-ARBA"/>
</dbReference>
<protein>
    <recommendedName>
        <fullName evidence="3">NodB homology domain-containing protein</fullName>
    </recommendedName>
</protein>
<evidence type="ECO:0000313" key="1">
    <source>
        <dbReference type="EMBL" id="KRT83397.1"/>
    </source>
</evidence>
<name>A0A0T6B805_9SCAR</name>
<dbReference type="InterPro" id="IPR011330">
    <property type="entry name" value="Glyco_hydro/deAcase_b/a-brl"/>
</dbReference>
<dbReference type="Gene3D" id="3.20.20.370">
    <property type="entry name" value="Glycoside hydrolase/deacetylase"/>
    <property type="match status" value="1"/>
</dbReference>
<proteinExistence type="predicted"/>
<dbReference type="Proteomes" id="UP000051574">
    <property type="component" value="Unassembled WGS sequence"/>
</dbReference>
<dbReference type="SUPFAM" id="SSF88713">
    <property type="entry name" value="Glycoside hydrolase/deacetylase"/>
    <property type="match status" value="1"/>
</dbReference>
<comment type="caution">
    <text evidence="1">The sequence shown here is derived from an EMBL/GenBank/DDBJ whole genome shotgun (WGS) entry which is preliminary data.</text>
</comment>
<dbReference type="PANTHER" id="PTHR45985">
    <property type="match status" value="1"/>
</dbReference>
<dbReference type="EMBL" id="LJIG01009279">
    <property type="protein sequence ID" value="KRT83397.1"/>
    <property type="molecule type" value="Genomic_DNA"/>
</dbReference>
<dbReference type="GO" id="GO:0005975">
    <property type="term" value="P:carbohydrate metabolic process"/>
    <property type="evidence" value="ECO:0007669"/>
    <property type="project" value="InterPro"/>
</dbReference>
<reference evidence="1 2" key="1">
    <citation type="submission" date="2015-09" db="EMBL/GenBank/DDBJ databases">
        <title>Draft genome of the scarab beetle Oryctes borbonicus.</title>
        <authorList>
            <person name="Meyer J.M."/>
            <person name="Markov G.V."/>
            <person name="Baskaran P."/>
            <person name="Herrmann M."/>
            <person name="Sommer R.J."/>
            <person name="Roedelsperger C."/>
        </authorList>
    </citation>
    <scope>NUCLEOTIDE SEQUENCE [LARGE SCALE GENOMIC DNA]</scope>
    <source>
        <strain evidence="1">OB123</strain>
        <tissue evidence="1">Whole animal</tissue>
    </source>
</reference>
<sequence>MVNSLYNLGLEIGVHSISRNNLDSYWQEASYDTLLEEFDGQRQILARFANIPIEDVVGGKMPNLYMRGNDMIEAFQDAGLEYDNTQITRSNSRYFPYTLDYVSGVGCAIGECPTESYPGFWELPVVDMVGAGGIECNSLQGCGITGTSSEIRDWLMEQFQRVYGDNKAPITLVVSSGWLGASTSNLEGLTLFLDQLKTLNDVYLVSHKQVVDWMKNPVGVSAFKTDEYYREQRCVARSCALNKDGAERYMKSCVACPANYPWLGNPLGQ</sequence>
<accession>A0A0T6B805</accession>
<keyword evidence="2" id="KW-1185">Reference proteome</keyword>
<evidence type="ECO:0000313" key="2">
    <source>
        <dbReference type="Proteomes" id="UP000051574"/>
    </source>
</evidence>
<dbReference type="OrthoDB" id="504708at2759"/>
<gene>
    <name evidence="1" type="ORF">AMK59_3906</name>
</gene>
<dbReference type="InterPro" id="IPR052740">
    <property type="entry name" value="CE4"/>
</dbReference>
<dbReference type="AlphaFoldDB" id="A0A0T6B805"/>
<evidence type="ECO:0008006" key="3">
    <source>
        <dbReference type="Google" id="ProtNLM"/>
    </source>
</evidence>
<organism evidence="1 2">
    <name type="scientific">Oryctes borbonicus</name>
    <dbReference type="NCBI Taxonomy" id="1629725"/>
    <lineage>
        <taxon>Eukaryota</taxon>
        <taxon>Metazoa</taxon>
        <taxon>Ecdysozoa</taxon>
        <taxon>Arthropoda</taxon>
        <taxon>Hexapoda</taxon>
        <taxon>Insecta</taxon>
        <taxon>Pterygota</taxon>
        <taxon>Neoptera</taxon>
        <taxon>Endopterygota</taxon>
        <taxon>Coleoptera</taxon>
        <taxon>Polyphaga</taxon>
        <taxon>Scarabaeiformia</taxon>
        <taxon>Scarabaeidae</taxon>
        <taxon>Dynastinae</taxon>
        <taxon>Oryctes</taxon>
    </lineage>
</organism>
<dbReference type="PANTHER" id="PTHR45985:SF8">
    <property type="entry name" value="CHITIN DEACETYLASE-LIKE 9, ISOFORM A"/>
    <property type="match status" value="1"/>
</dbReference>